<evidence type="ECO:0000256" key="1">
    <source>
        <dbReference type="ARBA" id="ARBA00005179"/>
    </source>
</evidence>
<dbReference type="InterPro" id="IPR045851">
    <property type="entry name" value="AMP-bd_C_sf"/>
</dbReference>
<dbReference type="InterPro" id="IPR006162">
    <property type="entry name" value="Ppantetheine_attach_site"/>
</dbReference>
<dbReference type="PROSITE" id="PS50075">
    <property type="entry name" value="CARRIER"/>
    <property type="match status" value="3"/>
</dbReference>
<name>A0A6V8QZQ4_TRIAP</name>
<feature type="domain" description="Carrier" evidence="6">
    <location>
        <begin position="145"/>
        <end position="221"/>
    </location>
</feature>
<dbReference type="InterPro" id="IPR010071">
    <property type="entry name" value="AA_adenyl_dom"/>
</dbReference>
<accession>A0A6V8QZQ4</accession>
<dbReference type="PANTHER" id="PTHR45527">
    <property type="entry name" value="NONRIBOSOMAL PEPTIDE SYNTHETASE"/>
    <property type="match status" value="1"/>
</dbReference>
<dbReference type="PROSITE" id="PS00455">
    <property type="entry name" value="AMP_BINDING"/>
    <property type="match status" value="2"/>
</dbReference>
<dbReference type="FunFam" id="3.30.300.30:FF:000015">
    <property type="entry name" value="Nonribosomal peptide synthase SidD"/>
    <property type="match status" value="3"/>
</dbReference>
<dbReference type="Gene3D" id="3.30.559.10">
    <property type="entry name" value="Chloramphenicol acetyltransferase-like domain"/>
    <property type="match status" value="4"/>
</dbReference>
<dbReference type="Gene3D" id="3.30.300.30">
    <property type="match status" value="3"/>
</dbReference>
<dbReference type="Pfam" id="PF00501">
    <property type="entry name" value="AMP-binding"/>
    <property type="match status" value="3"/>
</dbReference>
<comment type="similarity">
    <text evidence="5">Belongs to the NRP synthetase family.</text>
</comment>
<evidence type="ECO:0000256" key="5">
    <source>
        <dbReference type="ARBA" id="ARBA00029454"/>
    </source>
</evidence>
<sequence>MATEGLEMRHKMERELLKDEALRQAKILNLASPCDEPQWTVAISLAKEVHGHEQVHASAVIKRARKLLRKMKDDDANGNFSTPKKWIVLDELPITSTGQVDERALYRLLNTWESTESDLSPKEKRARLAAEAVRANSHPASETGIPTQETELVLRELWSRVLNTEPQDIGGKDSFLSLGGDSIIAIELVALAEKYGIGLTAATIVSNPVLANMAAMATLDEINHVAYDVEPLGQLEKKEVDTILNEIRTKCELPDDSIIRDAFPCTALQAGIMALAEKQPGSYMTRQIYELPNHVDVSRFKLAWQKTVERCDNLRTRVLPVNGQTIQAVIEGDTAWEETASETMDSFASKAKRITMTYGSRLCRYALVRNADGKSYFVWIIHHAIFDGLSARLTLDILYQLYYGQNANALRPYSGFIKYTQSIDQDAASSFWKKQLQDARRANFPRALNSKYSIAGRAVAKEILFPYTAEMSITKATILRAAWAIVLARYCDTDDVCFGTTVSGRQAPVPGINQMAGLIIATAPIRVRLMRDESVAKFLQDIQTQASEMVEFEQYGLQNIARLGDDARDACNFSSLFVIQPSRSLSSTADSKTENAILLRGSSAEQELSDASMQNYFNYPLVLETFVEDGHVDLRITYDTNSMSEGMTEALFHHFDHVVQQLLRPLNRSLSTITLAGEWDLELAKRFNSEEPEIVDLCFHQMVENQALRRPSSVAICAWDGTFTYRDLSRASNRLAHHLVNEYNVQKEDLVHVCFEKSAWYLIAILAINKAGAAWVPLDPSHPQQRLKQIVSQTKAKLALASPTCSKLCNSLTFERDVFQMWAGRRGLRLITGWGPAETCVYSSMREFKSADESNLNIGRQVGGYCWIVDPSDPQQLAPIGVVGEIVIQGPTISREYLNDPKKTSDAIITTLPDWAPRRESTYWNRFYKSGDLAYYNPDGTMEFVSRKDTQVKIKGFRVELGEIEHHIRATLNGVSLVVVDILKRDANSQLVAYFSFSKERCAASELEKESDDMFLQLTEGLREKVSVMVGELNTLLPQYMIPTLFIPCRYMPANTSLKLDRKLLRNFTQRMNQEELIQYSLSARDKRKPETEIEIRMQNLWSEALKIATDLIGRDDSFLQIGGDSLTAIHLVAAARKAGLSLTVKDIFDDPRLRVVASKTVVAHAHPQKPADIPPFSLLGDSLRGVDLTKTMRSKYNLPEKAIVEDAFPCTSLQQGLLALSMTQSGSYIAKQVYRLSDDIDIAKFRSAWEKTLSLCSNLRTRIVPFGDAAIQVIINGDDEWDSTEGLSVETYIQRPQMLAMGHGTRLCRPYANFVNYTMVLDRDAAVKYWSAQLQGAQQASFPPAVELVRQSEIKATRVLTHIVRFPSLTNRSITKASVLRAAWAIVLGRYCDTDDICFGTVSSGRNADVQDLESIPGLVVATVPVRVRIDHEMAIGSFLQMVQSHTNDMIPYEQFGLQEILKLSEEAKQACNFTSLLTLQPMQVDTAGGSLMTPVTSGRHEALFSSEDSLTYAELDGLSDALATHLLSFGVGPEVVVPFCMEKSVWAIVAMLAIMKAGGVYLPLDPSHPVNRRKMIVTDVGASIVIVSPSTSATYDSLTEHIFVLSRSTITELSASLKNVVGPTKRSSPSNAAYVLFTSGSTGKPKGTVIEHAAVCTSIQGFGKAAELSNNSRSLQFSAFTFDISVAEILGTLVFGGTVCIPSERERLQGIPEFVRQAKVNIAFLTPSFLRTMSPSEVPDLKAMMLVGEAAARDTLDAWCDHVRLVNLYLAGGSMEYLGRKDKQVKLRGHRIELGEIEATIKRLMPDVAYAAAEVLRRDIGDSIIAFISYKDNDIYPSENIIIPLEQSMREQLAGLLGNLRHELPGYMVPSLVIPLRDMPFNAALKLDRGRLLGLIKDWKTEQLTVYSLSEKDRVAPTTEMEVKLQRLWAKVLKIDVETIGKNDPFFEIGGDSLSAIRLSSLANQHGIKLPVDAIFADSKLSSMAIVAAAAGNVEREVELAPFSLLPFEKTDAITKNIRHQCKLSDTQAIQDIYPCSALQEGLMALTVTKPGSYIAKNAYKIPAYLDIAIFKAAWEKTISLCDNLRTRILIIKDVCVQVVLDHDVSWEEASATDAESYVLRSQNVRMDYGSRLSHYSILETENGEAYFFWTIHHAIFDGWTLGIIINTLTALLRNEAPPTLVSMRKFVKYFMDMDVKAANKYWLNQLRDTKPALFPPRVSRREATTEEKRTNVLTSTMKFSPSRSTITKATVIRAAWAIILAKYCDSDDVCFGTTVSGRTASIPGLESMPGVTIATVPVRIRLSSDVTLSNFLERVQIQGSEMVAYEQFGLQNITKLSPQIKEACDFSSLMVVQPSGGDDPGSILEALNSSEEFTEERLQNYFTYPLILHCFIGEESVKLVFIYDTTLLAESQIRVLSFQFENVIQQLVTPDERKLTDVNVAGDSDFKYALAFNGQPPEIVEECIHTLIDRAAAKYPNLPAVSAWDAELTYKELIAAADRLANHLVTSHNVQIGDIIHVCFEKSAWYVVATLAISKTGAAWSPLDPAHPLQRHKQVVSQTGSSLVLASPSNVSRCARLVKSVLEVSEKLNTRLMKEGRYENKLDVNVTPQHLAYILFTSGSTGTPKGVLIEHLALSSAQMAASKRIGHCPGVRMLQFASYAFDASVAEIISPLLTGACVCIPSWDTQMNGLTQYICDAQVTWAMLTPSFARTIQPDSVPCLQMLMLVGEAVGRDVFELWFGKIRLLNGWGPTEACVYGAIHEWKSREESQLTVGQSIGGFCWIVDANNPTKLAPIGTLGEVIIQGPNLLREYLGDEKKTALSTMQAPEWAPYQDSPYWRRCYKTGDLAMYNPDGSIQYHSRKDMQVKIRGLRIELGDIEHHVHTKLDGICQVAVDVLKTDISTGLAAFVCFNNDTIAAGTPVPDDLIQPLTEDLKVLLHTLRERLNSALPTYMMPAFFITCSAMPLATSGKLDRKMLLGLTKQLDRQELIQYTLEDGERIRELPQTDMERRLQQMWNRW</sequence>
<proteinExistence type="inferred from homology"/>
<keyword evidence="2" id="KW-0596">Phosphopantetheine</keyword>
<dbReference type="SUPFAM" id="SSF47336">
    <property type="entry name" value="ACP-like"/>
    <property type="match status" value="3"/>
</dbReference>
<comment type="caution">
    <text evidence="7">The sequence shown here is derived from an EMBL/GenBank/DDBJ whole genome shotgun (WGS) entry which is preliminary data.</text>
</comment>
<dbReference type="InterPro" id="IPR020806">
    <property type="entry name" value="PKS_PP-bd"/>
</dbReference>
<dbReference type="FunFam" id="1.10.1200.10:FF:000005">
    <property type="entry name" value="Nonribosomal peptide synthetase 1"/>
    <property type="match status" value="2"/>
</dbReference>
<evidence type="ECO:0000313" key="8">
    <source>
        <dbReference type="Proteomes" id="UP000517252"/>
    </source>
</evidence>
<dbReference type="GO" id="GO:0044550">
    <property type="term" value="P:secondary metabolite biosynthetic process"/>
    <property type="evidence" value="ECO:0007669"/>
    <property type="project" value="TreeGrafter"/>
</dbReference>
<protein>
    <submittedName>
        <fullName evidence="7">Nonribosomal peptide synthetase lcsA</fullName>
    </submittedName>
</protein>
<evidence type="ECO:0000313" key="7">
    <source>
        <dbReference type="EMBL" id="GFP57555.1"/>
    </source>
</evidence>
<dbReference type="InterPro" id="IPR036736">
    <property type="entry name" value="ACP-like_sf"/>
</dbReference>
<dbReference type="FunFam" id="3.40.50.980:FF:000001">
    <property type="entry name" value="Non-ribosomal peptide synthetase"/>
    <property type="match status" value="1"/>
</dbReference>
<dbReference type="CDD" id="cd19545">
    <property type="entry name" value="FUM14_C_NRPS-like"/>
    <property type="match status" value="3"/>
</dbReference>
<dbReference type="Pfam" id="PF00668">
    <property type="entry name" value="Condensation"/>
    <property type="match status" value="3"/>
</dbReference>
<reference evidence="7 8" key="1">
    <citation type="submission" date="2020-07" db="EMBL/GenBank/DDBJ databases">
        <title>Trichoderma asperellum IC-1 whole genome shotgun sequence.</title>
        <authorList>
            <person name="Kanamasa S."/>
            <person name="Takahashi H."/>
        </authorList>
    </citation>
    <scope>NUCLEOTIDE SEQUENCE [LARGE SCALE GENOMIC DNA]</scope>
    <source>
        <strain evidence="7 8">IC-1</strain>
    </source>
</reference>
<evidence type="ECO:0000256" key="4">
    <source>
        <dbReference type="ARBA" id="ARBA00022598"/>
    </source>
</evidence>
<dbReference type="PANTHER" id="PTHR45527:SF1">
    <property type="entry name" value="FATTY ACID SYNTHASE"/>
    <property type="match status" value="1"/>
</dbReference>
<dbReference type="SMART" id="SM01294">
    <property type="entry name" value="PKS_PP_betabranch"/>
    <property type="match status" value="1"/>
</dbReference>
<dbReference type="InterPro" id="IPR023213">
    <property type="entry name" value="CAT-like_dom_sf"/>
</dbReference>
<feature type="domain" description="Carrier" evidence="6">
    <location>
        <begin position="1089"/>
        <end position="1165"/>
    </location>
</feature>
<dbReference type="InterPro" id="IPR009081">
    <property type="entry name" value="PP-bd_ACP"/>
</dbReference>
<dbReference type="Gene3D" id="3.40.50.12780">
    <property type="entry name" value="N-terminal domain of ligase-like"/>
    <property type="match status" value="3"/>
</dbReference>
<evidence type="ECO:0000256" key="2">
    <source>
        <dbReference type="ARBA" id="ARBA00022450"/>
    </source>
</evidence>
<evidence type="ECO:0000256" key="3">
    <source>
        <dbReference type="ARBA" id="ARBA00022553"/>
    </source>
</evidence>
<organism evidence="7 8">
    <name type="scientific">Trichoderma asperellum</name>
    <name type="common">Filamentous fungus</name>
    <dbReference type="NCBI Taxonomy" id="101201"/>
    <lineage>
        <taxon>Eukaryota</taxon>
        <taxon>Fungi</taxon>
        <taxon>Dikarya</taxon>
        <taxon>Ascomycota</taxon>
        <taxon>Pezizomycotina</taxon>
        <taxon>Sordariomycetes</taxon>
        <taxon>Hypocreomycetidae</taxon>
        <taxon>Hypocreales</taxon>
        <taxon>Hypocreaceae</taxon>
        <taxon>Trichoderma</taxon>
    </lineage>
</organism>
<dbReference type="OrthoDB" id="4889564at2759"/>
<dbReference type="Pfam" id="PF00550">
    <property type="entry name" value="PP-binding"/>
    <property type="match status" value="3"/>
</dbReference>
<dbReference type="PROSITE" id="PS00012">
    <property type="entry name" value="PHOSPHOPANTETHEINE"/>
    <property type="match status" value="3"/>
</dbReference>
<feature type="domain" description="Carrier" evidence="6">
    <location>
        <begin position="1918"/>
        <end position="1994"/>
    </location>
</feature>
<dbReference type="GO" id="GO:0016874">
    <property type="term" value="F:ligase activity"/>
    <property type="evidence" value="ECO:0007669"/>
    <property type="project" value="UniProtKB-KW"/>
</dbReference>
<dbReference type="InterPro" id="IPR000873">
    <property type="entry name" value="AMP-dep_synth/lig_dom"/>
</dbReference>
<dbReference type="CDD" id="cd05918">
    <property type="entry name" value="A_NRPS_SidN3_like"/>
    <property type="match status" value="2"/>
</dbReference>
<dbReference type="Proteomes" id="UP000517252">
    <property type="component" value="Unassembled WGS sequence"/>
</dbReference>
<dbReference type="SUPFAM" id="SSF52777">
    <property type="entry name" value="CoA-dependent acyltransferases"/>
    <property type="match status" value="6"/>
</dbReference>
<gene>
    <name evidence="7" type="ORF">TASIC1_0008039600</name>
</gene>
<dbReference type="EMBL" id="BLZH01000008">
    <property type="protein sequence ID" value="GFP57555.1"/>
    <property type="molecule type" value="Genomic_DNA"/>
</dbReference>
<keyword evidence="4" id="KW-0436">Ligase</keyword>
<dbReference type="GO" id="GO:0043041">
    <property type="term" value="P:amino acid activation for nonribosomal peptide biosynthetic process"/>
    <property type="evidence" value="ECO:0007669"/>
    <property type="project" value="TreeGrafter"/>
</dbReference>
<dbReference type="NCBIfam" id="TIGR01733">
    <property type="entry name" value="AA-adenyl-dom"/>
    <property type="match status" value="1"/>
</dbReference>
<dbReference type="Gene3D" id="3.40.50.980">
    <property type="match status" value="2"/>
</dbReference>
<comment type="pathway">
    <text evidence="1">Secondary metabolite biosynthesis.</text>
</comment>
<dbReference type="SUPFAM" id="SSF56801">
    <property type="entry name" value="Acetyl-CoA synthetase-like"/>
    <property type="match status" value="3"/>
</dbReference>
<dbReference type="GO" id="GO:0031177">
    <property type="term" value="F:phosphopantetheine binding"/>
    <property type="evidence" value="ECO:0007669"/>
    <property type="project" value="InterPro"/>
</dbReference>
<dbReference type="InterPro" id="IPR042099">
    <property type="entry name" value="ANL_N_sf"/>
</dbReference>
<dbReference type="InterPro" id="IPR001242">
    <property type="entry name" value="Condensation_dom"/>
</dbReference>
<dbReference type="GO" id="GO:0005737">
    <property type="term" value="C:cytoplasm"/>
    <property type="evidence" value="ECO:0007669"/>
    <property type="project" value="TreeGrafter"/>
</dbReference>
<dbReference type="Gene3D" id="3.30.559.30">
    <property type="entry name" value="Nonribosomal peptide synthetase, condensation domain"/>
    <property type="match status" value="3"/>
</dbReference>
<dbReference type="InterPro" id="IPR020845">
    <property type="entry name" value="AMP-binding_CS"/>
</dbReference>
<keyword evidence="3" id="KW-0597">Phosphoprotein</keyword>
<evidence type="ECO:0000259" key="6">
    <source>
        <dbReference type="PROSITE" id="PS50075"/>
    </source>
</evidence>
<dbReference type="SMART" id="SM00823">
    <property type="entry name" value="PKS_PP"/>
    <property type="match status" value="3"/>
</dbReference>
<dbReference type="Gene3D" id="1.10.1200.10">
    <property type="entry name" value="ACP-like"/>
    <property type="match status" value="3"/>
</dbReference>
<dbReference type="FunFam" id="3.30.559.30:FF:000003">
    <property type="entry name" value="Nonribosomal peptide synthase SidD"/>
    <property type="match status" value="2"/>
</dbReference>